<name>A0A6J4LK96_9ACTN</name>
<feature type="compositionally biased region" description="Basic and acidic residues" evidence="1">
    <location>
        <begin position="36"/>
        <end position="45"/>
    </location>
</feature>
<feature type="compositionally biased region" description="Basic residues" evidence="1">
    <location>
        <begin position="118"/>
        <end position="128"/>
    </location>
</feature>
<keyword evidence="2" id="KW-0560">Oxidoreductase</keyword>
<evidence type="ECO:0000256" key="1">
    <source>
        <dbReference type="SAM" id="MobiDB-lite"/>
    </source>
</evidence>
<sequence>GSRGEASQRRPADDRGGRRGLHAQGVLLAGDVRAGLLRDRDDDVGRTALRPRAVRHGGLPGLPAPGRPHDRRGPGEPEDGAGAAPDLRPDGRAEVGAGHGRLREQRRDVQQLRDRAGRRPRRPRRHVPPRLPAAPGDAHRRDPQAPRPGAAQQARRPPHRGGPRARDHRPQRAAHLGDEGAAEV</sequence>
<feature type="non-terminal residue" evidence="2">
    <location>
        <position position="1"/>
    </location>
</feature>
<organism evidence="2">
    <name type="scientific">uncultured Nocardioidaceae bacterium</name>
    <dbReference type="NCBI Taxonomy" id="253824"/>
    <lineage>
        <taxon>Bacteria</taxon>
        <taxon>Bacillati</taxon>
        <taxon>Actinomycetota</taxon>
        <taxon>Actinomycetes</taxon>
        <taxon>Propionibacteriales</taxon>
        <taxon>Nocardioidaceae</taxon>
        <taxon>environmental samples</taxon>
    </lineage>
</organism>
<dbReference type="EC" id="1.6.5.3" evidence="2"/>
<keyword evidence="2" id="KW-0830">Ubiquinone</keyword>
<feature type="compositionally biased region" description="Basic and acidic residues" evidence="1">
    <location>
        <begin position="1"/>
        <end position="17"/>
    </location>
</feature>
<protein>
    <submittedName>
        <fullName evidence="2">NADH-ubiquinone oxidoreductase chain B</fullName>
        <ecNumber evidence="2">1.6.5.3</ecNumber>
    </submittedName>
</protein>
<feature type="non-terminal residue" evidence="2">
    <location>
        <position position="184"/>
    </location>
</feature>
<feature type="compositionally biased region" description="Basic and acidic residues" evidence="1">
    <location>
        <begin position="101"/>
        <end position="117"/>
    </location>
</feature>
<feature type="region of interest" description="Disordered" evidence="1">
    <location>
        <begin position="1"/>
        <end position="184"/>
    </location>
</feature>
<dbReference type="EMBL" id="CADCUF010000159">
    <property type="protein sequence ID" value="CAA9335450.1"/>
    <property type="molecule type" value="Genomic_DNA"/>
</dbReference>
<evidence type="ECO:0000313" key="2">
    <source>
        <dbReference type="EMBL" id="CAA9335450.1"/>
    </source>
</evidence>
<feature type="compositionally biased region" description="Basic and acidic residues" evidence="1">
    <location>
        <begin position="164"/>
        <end position="178"/>
    </location>
</feature>
<gene>
    <name evidence="2" type="ORF">AVDCRST_MAG24-1014</name>
</gene>
<accession>A0A6J4LK96</accession>
<dbReference type="AlphaFoldDB" id="A0A6J4LK96"/>
<proteinExistence type="predicted"/>
<dbReference type="GO" id="GO:0016491">
    <property type="term" value="F:oxidoreductase activity"/>
    <property type="evidence" value="ECO:0007669"/>
    <property type="project" value="UniProtKB-KW"/>
</dbReference>
<reference evidence="2" key="1">
    <citation type="submission" date="2020-02" db="EMBL/GenBank/DDBJ databases">
        <authorList>
            <person name="Meier V. D."/>
        </authorList>
    </citation>
    <scope>NUCLEOTIDE SEQUENCE</scope>
    <source>
        <strain evidence="2">AVDCRST_MAG24</strain>
    </source>
</reference>